<reference evidence="3 4" key="1">
    <citation type="journal article" date="2024" name="Plant Biotechnol. J.">
        <title>Dendrobium thyrsiflorum genome and its molecular insights into genes involved in important horticultural traits.</title>
        <authorList>
            <person name="Chen B."/>
            <person name="Wang J.Y."/>
            <person name="Zheng P.J."/>
            <person name="Li K.L."/>
            <person name="Liang Y.M."/>
            <person name="Chen X.F."/>
            <person name="Zhang C."/>
            <person name="Zhao X."/>
            <person name="He X."/>
            <person name="Zhang G.Q."/>
            <person name="Liu Z.J."/>
            <person name="Xu Q."/>
        </authorList>
    </citation>
    <scope>NUCLEOTIDE SEQUENCE [LARGE SCALE GENOMIC DNA]</scope>
    <source>
        <strain evidence="3">GZMU011</strain>
    </source>
</reference>
<protein>
    <submittedName>
        <fullName evidence="3">Uncharacterized protein</fullName>
    </submittedName>
</protein>
<gene>
    <name evidence="3" type="ORF">M5K25_025903</name>
</gene>
<dbReference type="AlphaFoldDB" id="A0ABD0TVW9"/>
<name>A0ABD0TVW9_DENTH</name>
<organism evidence="3 4">
    <name type="scientific">Dendrobium thyrsiflorum</name>
    <name type="common">Pinecone-like raceme dendrobium</name>
    <name type="synonym">Orchid</name>
    <dbReference type="NCBI Taxonomy" id="117978"/>
    <lineage>
        <taxon>Eukaryota</taxon>
        <taxon>Viridiplantae</taxon>
        <taxon>Streptophyta</taxon>
        <taxon>Embryophyta</taxon>
        <taxon>Tracheophyta</taxon>
        <taxon>Spermatophyta</taxon>
        <taxon>Magnoliopsida</taxon>
        <taxon>Liliopsida</taxon>
        <taxon>Asparagales</taxon>
        <taxon>Orchidaceae</taxon>
        <taxon>Epidendroideae</taxon>
        <taxon>Malaxideae</taxon>
        <taxon>Dendrobiinae</taxon>
        <taxon>Dendrobium</taxon>
    </lineage>
</organism>
<keyword evidence="2" id="KW-0812">Transmembrane</keyword>
<dbReference type="EMBL" id="JANQDX010000019">
    <property type="protein sequence ID" value="KAL0903849.1"/>
    <property type="molecule type" value="Genomic_DNA"/>
</dbReference>
<evidence type="ECO:0000256" key="2">
    <source>
        <dbReference type="SAM" id="Phobius"/>
    </source>
</evidence>
<keyword evidence="4" id="KW-1185">Reference proteome</keyword>
<accession>A0ABD0TVW9</accession>
<keyword evidence="2" id="KW-1133">Transmembrane helix</keyword>
<feature type="region of interest" description="Disordered" evidence="1">
    <location>
        <begin position="76"/>
        <end position="110"/>
    </location>
</feature>
<feature type="compositionally biased region" description="Pro residues" evidence="1">
    <location>
        <begin position="95"/>
        <end position="110"/>
    </location>
</feature>
<comment type="caution">
    <text evidence="3">The sequence shown here is derived from an EMBL/GenBank/DDBJ whole genome shotgun (WGS) entry which is preliminary data.</text>
</comment>
<feature type="transmembrane region" description="Helical" evidence="2">
    <location>
        <begin position="12"/>
        <end position="31"/>
    </location>
</feature>
<evidence type="ECO:0000313" key="4">
    <source>
        <dbReference type="Proteomes" id="UP001552299"/>
    </source>
</evidence>
<sequence length="134" mass="15175">MVCLNKNHRHNMAFRAYFIILLLLLLVPYFMDCRAIIDGEIPQISKVAGDFPSRIYTNLMDLTKRRKLIGERIDPVIPGPYDPSTCGPQTVPNLTAPPPGPSPDELPPDPNLTKPHRCLKCYYVPQKVPCHCHK</sequence>
<proteinExistence type="predicted"/>
<evidence type="ECO:0000256" key="1">
    <source>
        <dbReference type="SAM" id="MobiDB-lite"/>
    </source>
</evidence>
<evidence type="ECO:0000313" key="3">
    <source>
        <dbReference type="EMBL" id="KAL0903849.1"/>
    </source>
</evidence>
<keyword evidence="2" id="KW-0472">Membrane</keyword>
<dbReference type="Proteomes" id="UP001552299">
    <property type="component" value="Unassembled WGS sequence"/>
</dbReference>